<protein>
    <submittedName>
        <fullName evidence="1">Uncharacterized protein</fullName>
    </submittedName>
</protein>
<evidence type="ECO:0000313" key="1">
    <source>
        <dbReference type="EMBL" id="MEN3748167.1"/>
    </source>
</evidence>
<name>A0ABV0BCQ1_9SPHN</name>
<evidence type="ECO:0000313" key="2">
    <source>
        <dbReference type="Proteomes" id="UP001427805"/>
    </source>
</evidence>
<organism evidence="1 2">
    <name type="scientific">Sphingomonas rustica</name>
    <dbReference type="NCBI Taxonomy" id="3103142"/>
    <lineage>
        <taxon>Bacteria</taxon>
        <taxon>Pseudomonadati</taxon>
        <taxon>Pseudomonadota</taxon>
        <taxon>Alphaproteobacteria</taxon>
        <taxon>Sphingomonadales</taxon>
        <taxon>Sphingomonadaceae</taxon>
        <taxon>Sphingomonas</taxon>
    </lineage>
</organism>
<gene>
    <name evidence="1" type="ORF">TPR58_13405</name>
</gene>
<proteinExistence type="predicted"/>
<accession>A0ABV0BCQ1</accession>
<dbReference type="EMBL" id="JBDIZK010000007">
    <property type="protein sequence ID" value="MEN3748167.1"/>
    <property type="molecule type" value="Genomic_DNA"/>
</dbReference>
<comment type="caution">
    <text evidence="1">The sequence shown here is derived from an EMBL/GenBank/DDBJ whole genome shotgun (WGS) entry which is preliminary data.</text>
</comment>
<dbReference type="Proteomes" id="UP001427805">
    <property type="component" value="Unassembled WGS sequence"/>
</dbReference>
<sequence length="105" mass="10761">MTVPGDAPPPVADAGDDLLIVPIPALVALLVAARSAKGAELDEAEVLAIRDGAVCMAMPADVARRMAEARGYDDLDPEHVWEDWQAFRAAVDLDALPATGGGAGG</sequence>
<keyword evidence="2" id="KW-1185">Reference proteome</keyword>
<dbReference type="RefSeq" id="WP_346247178.1">
    <property type="nucleotide sequence ID" value="NZ_JBDIZK010000007.1"/>
</dbReference>
<reference evidence="1 2" key="1">
    <citation type="submission" date="2024-05" db="EMBL/GenBank/DDBJ databases">
        <title>Sphingomonas sp. HF-S3 16S ribosomal RNA gene Genome sequencing and assembly.</title>
        <authorList>
            <person name="Lee H."/>
        </authorList>
    </citation>
    <scope>NUCLEOTIDE SEQUENCE [LARGE SCALE GENOMIC DNA]</scope>
    <source>
        <strain evidence="1 2">HF-S3</strain>
    </source>
</reference>